<keyword evidence="2" id="KW-1185">Reference proteome</keyword>
<protein>
    <submittedName>
        <fullName evidence="1">Uncharacterized protein</fullName>
    </submittedName>
</protein>
<evidence type="ECO:0000313" key="1">
    <source>
        <dbReference type="EMBL" id="KAI4364168.1"/>
    </source>
</evidence>
<organism evidence="1 2">
    <name type="scientific">Melastoma candidum</name>
    <dbReference type="NCBI Taxonomy" id="119954"/>
    <lineage>
        <taxon>Eukaryota</taxon>
        <taxon>Viridiplantae</taxon>
        <taxon>Streptophyta</taxon>
        <taxon>Embryophyta</taxon>
        <taxon>Tracheophyta</taxon>
        <taxon>Spermatophyta</taxon>
        <taxon>Magnoliopsida</taxon>
        <taxon>eudicotyledons</taxon>
        <taxon>Gunneridae</taxon>
        <taxon>Pentapetalae</taxon>
        <taxon>rosids</taxon>
        <taxon>malvids</taxon>
        <taxon>Myrtales</taxon>
        <taxon>Melastomataceae</taxon>
        <taxon>Melastomatoideae</taxon>
        <taxon>Melastomateae</taxon>
        <taxon>Melastoma</taxon>
    </lineage>
</organism>
<proteinExistence type="predicted"/>
<dbReference type="EMBL" id="CM042885">
    <property type="protein sequence ID" value="KAI4364168.1"/>
    <property type="molecule type" value="Genomic_DNA"/>
</dbReference>
<accession>A0ACB9QC25</accession>
<evidence type="ECO:0000313" key="2">
    <source>
        <dbReference type="Proteomes" id="UP001057402"/>
    </source>
</evidence>
<name>A0ACB9QC25_9MYRT</name>
<sequence>MDDIEVPSYFLCPISMEIMKDPVTLPTGITYDRPSIERWLFSDNNPTCPVTKMPVSDNDELTPNHTLRRLIQSWCMLNACYGVERIPTPKPPISGSEITRIINGAGSSAETYSACLQRLKSFAASNATNRRCMVTAGAADFLVRCVIDDGACCHEALTVLHQLQLSDSSLRALAEKFGPMLVDSLVRIMQIGTYESQAYALMLLESLFEVVDPSFIASLKKEFFADIIQILNCKTPAKTVKNALNLMVRSCPLGRNRFRAIETGAVQALIEIILECPERRTCEMAMTTLEVLCQCAEGRAELLNHRGGIAVVSKRILRVSPLVSNKAVRILLSIAQYMPSTRVVQEMMEIGAVTKLCLVLQVDCGSKTKEKAREILKLHAKSWRNGVCVPHHLISSYPL</sequence>
<gene>
    <name evidence="1" type="ORF">MLD38_020296</name>
</gene>
<dbReference type="Proteomes" id="UP001057402">
    <property type="component" value="Chromosome 6"/>
</dbReference>
<reference evidence="2" key="1">
    <citation type="journal article" date="2023" name="Front. Plant Sci.">
        <title>Chromosomal-level genome assembly of Melastoma candidum provides insights into trichome evolution.</title>
        <authorList>
            <person name="Zhong Y."/>
            <person name="Wu W."/>
            <person name="Sun C."/>
            <person name="Zou P."/>
            <person name="Liu Y."/>
            <person name="Dai S."/>
            <person name="Zhou R."/>
        </authorList>
    </citation>
    <scope>NUCLEOTIDE SEQUENCE [LARGE SCALE GENOMIC DNA]</scope>
</reference>
<comment type="caution">
    <text evidence="1">The sequence shown here is derived from an EMBL/GenBank/DDBJ whole genome shotgun (WGS) entry which is preliminary data.</text>
</comment>